<gene>
    <name evidence="2" type="ORF">I6U50_10655</name>
</gene>
<protein>
    <submittedName>
        <fullName evidence="2">DUF4129 domain-containing protein</fullName>
    </submittedName>
</protein>
<evidence type="ECO:0000256" key="1">
    <source>
        <dbReference type="SAM" id="Phobius"/>
    </source>
</evidence>
<dbReference type="EMBL" id="JAEHNY010000009">
    <property type="protein sequence ID" value="MBI6120477.1"/>
    <property type="molecule type" value="Genomic_DNA"/>
</dbReference>
<proteinExistence type="predicted"/>
<evidence type="ECO:0000313" key="2">
    <source>
        <dbReference type="EMBL" id="MBI6120477.1"/>
    </source>
</evidence>
<organism evidence="2 3">
    <name type="scientific">Salegentibacter maritimus</name>
    <dbReference type="NCBI Taxonomy" id="2794347"/>
    <lineage>
        <taxon>Bacteria</taxon>
        <taxon>Pseudomonadati</taxon>
        <taxon>Bacteroidota</taxon>
        <taxon>Flavobacteriia</taxon>
        <taxon>Flavobacteriales</taxon>
        <taxon>Flavobacteriaceae</taxon>
        <taxon>Salegentibacter</taxon>
    </lineage>
</organism>
<dbReference type="RefSeq" id="WP_198638812.1">
    <property type="nucleotide sequence ID" value="NZ_JAEHNY010000009.1"/>
</dbReference>
<keyword evidence="1" id="KW-1133">Transmembrane helix</keyword>
<sequence length="252" mass="30042">MIKFLLFLNLFFFGNFIPQEQLATNAIDLSQSTLEPALEQADFDSEKIEAYKTEKAFDYLKKIEEDSWWTRLKRWLNLKWNAFLQWLFGDYQTNAFWSAVLQALPYLLLVLVIVVITWLFIRLNPANAVMAEPIKGTINLQKEEEIVKTADISSLIDRAIDDENYRLAVRYLYLKSLRILDKNKHISYRFQKTNEDYINEIKETKIKEQFIKITRLYDFIWYGDFNLSKERFTKVNGEFKKMEESLKSGIHE</sequence>
<dbReference type="Proteomes" id="UP000635665">
    <property type="component" value="Unassembled WGS sequence"/>
</dbReference>
<keyword evidence="1" id="KW-0472">Membrane</keyword>
<comment type="caution">
    <text evidence="2">The sequence shown here is derived from an EMBL/GenBank/DDBJ whole genome shotgun (WGS) entry which is preliminary data.</text>
</comment>
<name>A0ABS0TIK9_9FLAO</name>
<keyword evidence="3" id="KW-1185">Reference proteome</keyword>
<accession>A0ABS0TIK9</accession>
<keyword evidence="1" id="KW-0812">Transmembrane</keyword>
<reference evidence="2 3" key="1">
    <citation type="submission" date="2020-12" db="EMBL/GenBank/DDBJ databases">
        <title>Salegentibacter orientalis sp. nov., isolated from costal sediment.</title>
        <authorList>
            <person name="Lian F.-B."/>
        </authorList>
    </citation>
    <scope>NUCLEOTIDE SEQUENCE [LARGE SCALE GENOMIC DNA]</scope>
    <source>
        <strain evidence="2 3">F60176</strain>
    </source>
</reference>
<feature type="transmembrane region" description="Helical" evidence="1">
    <location>
        <begin position="95"/>
        <end position="121"/>
    </location>
</feature>
<evidence type="ECO:0000313" key="3">
    <source>
        <dbReference type="Proteomes" id="UP000635665"/>
    </source>
</evidence>